<dbReference type="EMBL" id="MDAL01000014">
    <property type="protein sequence ID" value="PMN93403.1"/>
    <property type="molecule type" value="Genomic_DNA"/>
</dbReference>
<proteinExistence type="predicted"/>
<dbReference type="Gene3D" id="1.10.30.50">
    <property type="match status" value="1"/>
</dbReference>
<accession>A0A2N7LDG2</accession>
<comment type="caution">
    <text evidence="1">The sequence shown here is derived from an EMBL/GenBank/DDBJ whole genome shotgun (WGS) entry which is preliminary data.</text>
</comment>
<dbReference type="AlphaFoldDB" id="A0A2N7LDG2"/>
<gene>
    <name evidence="1" type="ORF">BCT23_13415</name>
</gene>
<evidence type="ECO:0008006" key="3">
    <source>
        <dbReference type="Google" id="ProtNLM"/>
    </source>
</evidence>
<organism evidence="1 2">
    <name type="scientific">Enterovibrio norvegicus</name>
    <dbReference type="NCBI Taxonomy" id="188144"/>
    <lineage>
        <taxon>Bacteria</taxon>
        <taxon>Pseudomonadati</taxon>
        <taxon>Pseudomonadota</taxon>
        <taxon>Gammaproteobacteria</taxon>
        <taxon>Vibrionales</taxon>
        <taxon>Vibrionaceae</taxon>
        <taxon>Enterovibrio</taxon>
    </lineage>
</organism>
<protein>
    <recommendedName>
        <fullName evidence="3">HNH domain-containing protein</fullName>
    </recommendedName>
</protein>
<dbReference type="Proteomes" id="UP000235387">
    <property type="component" value="Unassembled WGS sequence"/>
</dbReference>
<dbReference type="RefSeq" id="WP_102316250.1">
    <property type="nucleotide sequence ID" value="NZ_MCYQ01000004.1"/>
</dbReference>
<evidence type="ECO:0000313" key="2">
    <source>
        <dbReference type="Proteomes" id="UP000235387"/>
    </source>
</evidence>
<name>A0A2N7LDG2_9GAMM</name>
<sequence>MIYIGDELSEKKINWHYVGFLVYMKEKLLGLNRKEKIEPRFKIERRFYRDLLINKTLSKDIITFDIHKLLTLHESWFYKKHRLFFLMCLNKETIEIEPFKSHFDKELKSLPKEIKLETISKARKSIRLRCMKVFNYKHFSSISRKYKYHGNEWNAYNYLRDFVPKSCPYCNMTLLSSLEEIHDNDKLSYILRPSIDHFISKSQFPFFSVSISNLVPSCYDCNSHLKNDADFYSEVYLNPLTDSYVDDSGFDIIYNKKSSIEKLITDISNAKISIYDFKITFEIGSIKSSNSINLFRIGERYNLQKGNINRFAKKLPRVNDNSIRQYMDILDINCFEEALFEFLEMPRNESDIKHYPFSLLQWSLVKKLKLL</sequence>
<reference evidence="2" key="1">
    <citation type="submission" date="2016-07" db="EMBL/GenBank/DDBJ databases">
        <title>Nontailed viruses are major unrecognized killers of bacteria in the ocean.</title>
        <authorList>
            <person name="Kauffman K."/>
            <person name="Hussain F."/>
            <person name="Yang J."/>
            <person name="Arevalo P."/>
            <person name="Brown J."/>
            <person name="Cutler M."/>
            <person name="Kelly L."/>
            <person name="Polz M.F."/>
        </authorList>
    </citation>
    <scope>NUCLEOTIDE SEQUENCE [LARGE SCALE GENOMIC DNA]</scope>
    <source>
        <strain evidence="2">10N.261.45.A10</strain>
    </source>
</reference>
<evidence type="ECO:0000313" key="1">
    <source>
        <dbReference type="EMBL" id="PMN93403.1"/>
    </source>
</evidence>